<feature type="compositionally biased region" description="Polar residues" evidence="6">
    <location>
        <begin position="15"/>
        <end position="29"/>
    </location>
</feature>
<feature type="region of interest" description="Disordered" evidence="6">
    <location>
        <begin position="162"/>
        <end position="197"/>
    </location>
</feature>
<evidence type="ECO:0000313" key="8">
    <source>
        <dbReference type="EMBL" id="KAH8091373.1"/>
    </source>
</evidence>
<dbReference type="PANTHER" id="PTHR47338">
    <property type="entry name" value="ZN(II)2CYS6 TRANSCRIPTION FACTOR (EUROFUNG)-RELATED"/>
    <property type="match status" value="1"/>
</dbReference>
<protein>
    <recommendedName>
        <fullName evidence="7">Zn(2)-C6 fungal-type domain-containing protein</fullName>
    </recommendedName>
</protein>
<evidence type="ECO:0000256" key="5">
    <source>
        <dbReference type="ARBA" id="ARBA00023242"/>
    </source>
</evidence>
<accession>A0A8K0UHX3</accession>
<feature type="region of interest" description="Disordered" evidence="6">
    <location>
        <begin position="119"/>
        <end position="143"/>
    </location>
</feature>
<evidence type="ECO:0000256" key="6">
    <source>
        <dbReference type="SAM" id="MobiDB-lite"/>
    </source>
</evidence>
<evidence type="ECO:0000256" key="3">
    <source>
        <dbReference type="ARBA" id="ARBA00023015"/>
    </source>
</evidence>
<dbReference type="EMBL" id="JAEVFJ010000036">
    <property type="protein sequence ID" value="KAH8091373.1"/>
    <property type="molecule type" value="Genomic_DNA"/>
</dbReference>
<dbReference type="GO" id="GO:0005634">
    <property type="term" value="C:nucleus"/>
    <property type="evidence" value="ECO:0007669"/>
    <property type="project" value="UniProtKB-SubCell"/>
</dbReference>
<dbReference type="Pfam" id="PF00172">
    <property type="entry name" value="Zn_clus"/>
    <property type="match status" value="1"/>
</dbReference>
<dbReference type="PANTHER" id="PTHR47338:SF5">
    <property type="entry name" value="ZN(II)2CYS6 TRANSCRIPTION FACTOR (EUROFUNG)"/>
    <property type="match status" value="1"/>
</dbReference>
<feature type="compositionally biased region" description="Low complexity" evidence="6">
    <location>
        <begin position="269"/>
        <end position="287"/>
    </location>
</feature>
<keyword evidence="9" id="KW-1185">Reference proteome</keyword>
<comment type="caution">
    <text evidence="8">The sequence shown here is derived from an EMBL/GenBank/DDBJ whole genome shotgun (WGS) entry which is preliminary data.</text>
</comment>
<dbReference type="GO" id="GO:0008270">
    <property type="term" value="F:zinc ion binding"/>
    <property type="evidence" value="ECO:0007669"/>
    <property type="project" value="InterPro"/>
</dbReference>
<feature type="compositionally biased region" description="Low complexity" evidence="6">
    <location>
        <begin position="299"/>
        <end position="339"/>
    </location>
</feature>
<dbReference type="AlphaFoldDB" id="A0A8K0UHX3"/>
<feature type="region of interest" description="Disordered" evidence="6">
    <location>
        <begin position="479"/>
        <end position="514"/>
    </location>
</feature>
<evidence type="ECO:0000259" key="7">
    <source>
        <dbReference type="PROSITE" id="PS50048"/>
    </source>
</evidence>
<name>A0A8K0UHX3_9AGAR</name>
<proteinExistence type="predicted"/>
<sequence>MTFYNIRFDDDAGHHSNQNYAPQDSSSGNGYDFQHSGGLPYDLADFQFPSSLPPPSAPIQMSSFQLSDFADAEDIRNNWVPSYTFDNNEGMMVHDARIHEPMPVRPVSPQVLYHETALATNEAGPSTSRYLDESAGSSSRTNYFPTNPSIFTPAAEGTWSIAQQVPPSNPPSPPPPSWAMSGSLDPNTGEYKRATESTRVRTEHACEPCRRRKAKCTGERVCRRCRLRGLDCVYGEKKTRGKNKPKPKAIDLDKAKVTKKSRRQDRRTSTVSNASISSSSSSSSSGNSALELFQNMSLGGHSSEASDSSTSPPSSGSSSGSASSSARASPTSSPTTSPSQIPTLSRRSRPPRLSFVPVPGIFDHYAEPPLPIPEDVSPFPDPSSIRRGSLPAHLLDSFPGGDYSSQPYMFGNISEPMLNAHASSSTHITPIPIATNSAHPFHYPYQRSGLSDFMSSQSSYDHLAVGDELMGGGEMGMSWPESMMDLDPTPMPGSGREKELGSDGESSGSSSEST</sequence>
<dbReference type="PROSITE" id="PS00463">
    <property type="entry name" value="ZN2_CY6_FUNGAL_1"/>
    <property type="match status" value="1"/>
</dbReference>
<feature type="compositionally biased region" description="Low complexity" evidence="6">
    <location>
        <begin position="503"/>
        <end position="514"/>
    </location>
</feature>
<dbReference type="InterPro" id="IPR001138">
    <property type="entry name" value="Zn2Cys6_DnaBD"/>
</dbReference>
<reference evidence="8" key="1">
    <citation type="journal article" date="2021" name="New Phytol.">
        <title>Evolutionary innovations through gain and loss of genes in the ectomycorrhizal Boletales.</title>
        <authorList>
            <person name="Wu G."/>
            <person name="Miyauchi S."/>
            <person name="Morin E."/>
            <person name="Kuo A."/>
            <person name="Drula E."/>
            <person name="Varga T."/>
            <person name="Kohler A."/>
            <person name="Feng B."/>
            <person name="Cao Y."/>
            <person name="Lipzen A."/>
            <person name="Daum C."/>
            <person name="Hundley H."/>
            <person name="Pangilinan J."/>
            <person name="Johnson J."/>
            <person name="Barry K."/>
            <person name="LaButti K."/>
            <person name="Ng V."/>
            <person name="Ahrendt S."/>
            <person name="Min B."/>
            <person name="Choi I.G."/>
            <person name="Park H."/>
            <person name="Plett J.M."/>
            <person name="Magnuson J."/>
            <person name="Spatafora J.W."/>
            <person name="Nagy L.G."/>
            <person name="Henrissat B."/>
            <person name="Grigoriev I.V."/>
            <person name="Yang Z.L."/>
            <person name="Xu J."/>
            <person name="Martin F.M."/>
        </authorList>
    </citation>
    <scope>NUCLEOTIDE SEQUENCE</scope>
    <source>
        <strain evidence="8">KKN 215</strain>
    </source>
</reference>
<evidence type="ECO:0000256" key="4">
    <source>
        <dbReference type="ARBA" id="ARBA00023163"/>
    </source>
</evidence>
<feature type="region of interest" description="Disordered" evidence="6">
    <location>
        <begin position="8"/>
        <end position="34"/>
    </location>
</feature>
<dbReference type="CDD" id="cd00067">
    <property type="entry name" value="GAL4"/>
    <property type="match status" value="1"/>
</dbReference>
<keyword evidence="2" id="KW-0479">Metal-binding</keyword>
<feature type="region of interest" description="Disordered" evidence="6">
    <location>
        <begin position="237"/>
        <end position="287"/>
    </location>
</feature>
<dbReference type="PROSITE" id="PS50048">
    <property type="entry name" value="ZN2_CY6_FUNGAL_2"/>
    <property type="match status" value="1"/>
</dbReference>
<feature type="compositionally biased region" description="Pro residues" evidence="6">
    <location>
        <begin position="167"/>
        <end position="177"/>
    </location>
</feature>
<evidence type="ECO:0000256" key="2">
    <source>
        <dbReference type="ARBA" id="ARBA00022723"/>
    </source>
</evidence>
<dbReference type="InterPro" id="IPR036864">
    <property type="entry name" value="Zn2-C6_fun-type_DNA-bd_sf"/>
</dbReference>
<comment type="subcellular location">
    <subcellularLocation>
        <location evidence="1">Nucleus</location>
    </subcellularLocation>
</comment>
<dbReference type="SUPFAM" id="SSF57701">
    <property type="entry name" value="Zn2/Cys6 DNA-binding domain"/>
    <property type="match status" value="1"/>
</dbReference>
<dbReference type="SMART" id="SM00066">
    <property type="entry name" value="GAL4"/>
    <property type="match status" value="1"/>
</dbReference>
<feature type="region of interest" description="Disordered" evidence="6">
    <location>
        <begin position="299"/>
        <end position="352"/>
    </location>
</feature>
<evidence type="ECO:0000256" key="1">
    <source>
        <dbReference type="ARBA" id="ARBA00004123"/>
    </source>
</evidence>
<evidence type="ECO:0000313" key="9">
    <source>
        <dbReference type="Proteomes" id="UP000813824"/>
    </source>
</evidence>
<feature type="compositionally biased region" description="Polar residues" evidence="6">
    <location>
        <begin position="123"/>
        <end position="143"/>
    </location>
</feature>
<gene>
    <name evidence="8" type="ORF">BXZ70DRAFT_1011186</name>
</gene>
<keyword evidence="5" id="KW-0539">Nucleus</keyword>
<dbReference type="Gene3D" id="4.10.240.10">
    <property type="entry name" value="Zn(2)-C6 fungal-type DNA-binding domain"/>
    <property type="match status" value="1"/>
</dbReference>
<dbReference type="Proteomes" id="UP000813824">
    <property type="component" value="Unassembled WGS sequence"/>
</dbReference>
<dbReference type="OrthoDB" id="2399539at2759"/>
<feature type="domain" description="Zn(2)-C6 fungal-type" evidence="7">
    <location>
        <begin position="205"/>
        <end position="234"/>
    </location>
</feature>
<organism evidence="8 9">
    <name type="scientific">Cristinia sonorae</name>
    <dbReference type="NCBI Taxonomy" id="1940300"/>
    <lineage>
        <taxon>Eukaryota</taxon>
        <taxon>Fungi</taxon>
        <taxon>Dikarya</taxon>
        <taxon>Basidiomycota</taxon>
        <taxon>Agaricomycotina</taxon>
        <taxon>Agaricomycetes</taxon>
        <taxon>Agaricomycetidae</taxon>
        <taxon>Agaricales</taxon>
        <taxon>Pleurotineae</taxon>
        <taxon>Stephanosporaceae</taxon>
        <taxon>Cristinia</taxon>
    </lineage>
</organism>
<keyword evidence="3" id="KW-0805">Transcription regulation</keyword>
<dbReference type="InterPro" id="IPR050815">
    <property type="entry name" value="TF_fung"/>
</dbReference>
<dbReference type="GO" id="GO:0000981">
    <property type="term" value="F:DNA-binding transcription factor activity, RNA polymerase II-specific"/>
    <property type="evidence" value="ECO:0007669"/>
    <property type="project" value="InterPro"/>
</dbReference>
<keyword evidence="4" id="KW-0804">Transcription</keyword>